<dbReference type="PIRSF" id="PIRSF016838">
    <property type="entry name" value="PafC"/>
    <property type="match status" value="1"/>
</dbReference>
<gene>
    <name evidence="4" type="ORF">TQ39_14740</name>
</gene>
<evidence type="ECO:0000259" key="3">
    <source>
        <dbReference type="PROSITE" id="PS51000"/>
    </source>
</evidence>
<evidence type="ECO:0000313" key="5">
    <source>
        <dbReference type="Proteomes" id="UP000032483"/>
    </source>
</evidence>
<keyword evidence="2" id="KW-0804">Transcription</keyword>
<dbReference type="PROSITE" id="PS52050">
    <property type="entry name" value="WYL"/>
    <property type="match status" value="1"/>
</dbReference>
<sequence length="299" mass="32819">MKIDRLIGIVTILLQTEKSTVPALAQRFEVSRRTIERDIDALCRAGVPLVTVQGYGGGVFIEPRYKLDKTLLSGPELAALVAGAAGVGSVSPAPLARSLAEKLGGSGTDDLLIDLSSHYRESLTPKIELLRTAIAEHARVRFTYYYAKGVAEKCAEPYRIVFQWGDWYMFGWCPDAAGWRMYKLNRLTLLSVTAQTFEPRAIPPEALDFNARFHDGTLLRARVAASECYRLVEEYGPACYTRQPDGSLLLEIGYTNEDVAAAWLLGFGAKAEVLEPPALRARMASEAQALCAVYGAPKK</sequence>
<name>A0A0D8IWE6_9FIRM</name>
<reference evidence="4" key="1">
    <citation type="submission" date="2015-02" db="EMBL/GenBank/DDBJ databases">
        <title>A novel member of the family Ruminococcaceae isolated from human feces.</title>
        <authorList>
            <person name="Shkoporov A.N."/>
            <person name="Chaplin A.V."/>
            <person name="Motuzova O.V."/>
            <person name="Kafarskaia L.I."/>
            <person name="Khokhlova E.V."/>
            <person name="Efimov B.A."/>
        </authorList>
    </citation>
    <scope>NUCLEOTIDE SEQUENCE [LARGE SCALE GENOMIC DNA]</scope>
    <source>
        <strain evidence="4">585-1</strain>
    </source>
</reference>
<dbReference type="Gene3D" id="1.10.10.10">
    <property type="entry name" value="Winged helix-like DNA-binding domain superfamily/Winged helix DNA-binding domain"/>
    <property type="match status" value="1"/>
</dbReference>
<dbReference type="InterPro" id="IPR013196">
    <property type="entry name" value="HTH_11"/>
</dbReference>
<dbReference type="Proteomes" id="UP000032483">
    <property type="component" value="Unassembled WGS sequence"/>
</dbReference>
<comment type="caution">
    <text evidence="4">The sequence shown here is derived from an EMBL/GenBank/DDBJ whole genome shotgun (WGS) entry which is preliminary data.</text>
</comment>
<dbReference type="PATRIC" id="fig|1550024.3.peg.3365"/>
<accession>A0A0D8IWE6</accession>
<dbReference type="RefSeq" id="WP_009321931.1">
    <property type="nucleotide sequence ID" value="NZ_CAOJUJ010000038.1"/>
</dbReference>
<dbReference type="Pfam" id="PF25583">
    <property type="entry name" value="WCX"/>
    <property type="match status" value="1"/>
</dbReference>
<dbReference type="PROSITE" id="PS51000">
    <property type="entry name" value="HTH_DEOR_2"/>
    <property type="match status" value="1"/>
</dbReference>
<evidence type="ECO:0000256" key="1">
    <source>
        <dbReference type="ARBA" id="ARBA00023015"/>
    </source>
</evidence>
<dbReference type="InterPro" id="IPR036390">
    <property type="entry name" value="WH_DNA-bd_sf"/>
</dbReference>
<dbReference type="InterPro" id="IPR036388">
    <property type="entry name" value="WH-like_DNA-bd_sf"/>
</dbReference>
<feature type="domain" description="HTH deoR-type" evidence="3">
    <location>
        <begin position="2"/>
        <end position="60"/>
    </location>
</feature>
<dbReference type="InterPro" id="IPR028349">
    <property type="entry name" value="PafC-like"/>
</dbReference>
<dbReference type="PANTHER" id="PTHR34580">
    <property type="match status" value="1"/>
</dbReference>
<organism evidence="4 5">
    <name type="scientific">Ruthenibacterium lactatiformans</name>
    <dbReference type="NCBI Taxonomy" id="1550024"/>
    <lineage>
        <taxon>Bacteria</taxon>
        <taxon>Bacillati</taxon>
        <taxon>Bacillota</taxon>
        <taxon>Clostridia</taxon>
        <taxon>Eubacteriales</taxon>
        <taxon>Oscillospiraceae</taxon>
        <taxon>Ruthenibacterium</taxon>
    </lineage>
</organism>
<keyword evidence="1" id="KW-0805">Transcription regulation</keyword>
<dbReference type="GeneID" id="42857823"/>
<dbReference type="Pfam" id="PF13280">
    <property type="entry name" value="WYL"/>
    <property type="match status" value="1"/>
</dbReference>
<dbReference type="EMBL" id="JXXK01000025">
    <property type="protein sequence ID" value="KJF39035.1"/>
    <property type="molecule type" value="Genomic_DNA"/>
</dbReference>
<dbReference type="InterPro" id="IPR051534">
    <property type="entry name" value="CBASS_pafABC_assoc_protein"/>
</dbReference>
<dbReference type="SUPFAM" id="SSF46785">
    <property type="entry name" value="Winged helix' DNA-binding domain"/>
    <property type="match status" value="1"/>
</dbReference>
<proteinExistence type="predicted"/>
<protein>
    <recommendedName>
        <fullName evidence="3">HTH deoR-type domain-containing protein</fullName>
    </recommendedName>
</protein>
<evidence type="ECO:0000256" key="2">
    <source>
        <dbReference type="ARBA" id="ARBA00023163"/>
    </source>
</evidence>
<evidence type="ECO:0000313" key="4">
    <source>
        <dbReference type="EMBL" id="KJF39035.1"/>
    </source>
</evidence>
<dbReference type="AlphaFoldDB" id="A0A0D8IWE6"/>
<dbReference type="InterPro" id="IPR057727">
    <property type="entry name" value="WCX_dom"/>
</dbReference>
<dbReference type="InterPro" id="IPR026881">
    <property type="entry name" value="WYL_dom"/>
</dbReference>
<keyword evidence="5" id="KW-1185">Reference proteome</keyword>
<dbReference type="GO" id="GO:0003700">
    <property type="term" value="F:DNA-binding transcription factor activity"/>
    <property type="evidence" value="ECO:0007669"/>
    <property type="project" value="InterPro"/>
</dbReference>
<dbReference type="InterPro" id="IPR001034">
    <property type="entry name" value="DeoR_HTH"/>
</dbReference>
<dbReference type="Pfam" id="PF08279">
    <property type="entry name" value="HTH_11"/>
    <property type="match status" value="1"/>
</dbReference>
<dbReference type="PANTHER" id="PTHR34580:SF1">
    <property type="entry name" value="PROTEIN PAFC"/>
    <property type="match status" value="1"/>
</dbReference>